<keyword evidence="2 5" id="KW-0812">Transmembrane</keyword>
<evidence type="ECO:0000256" key="2">
    <source>
        <dbReference type="ARBA" id="ARBA00022692"/>
    </source>
</evidence>
<organism evidence="6 7">
    <name type="scientific">Rhizoctonia solani</name>
    <dbReference type="NCBI Taxonomy" id="456999"/>
    <lineage>
        <taxon>Eukaryota</taxon>
        <taxon>Fungi</taxon>
        <taxon>Dikarya</taxon>
        <taxon>Basidiomycota</taxon>
        <taxon>Agaricomycotina</taxon>
        <taxon>Agaricomycetes</taxon>
        <taxon>Cantharellales</taxon>
        <taxon>Ceratobasidiaceae</taxon>
        <taxon>Rhizoctonia</taxon>
    </lineage>
</organism>
<name>A0A8H7H493_9AGAM</name>
<dbReference type="PANTHER" id="PTHR31162:SF3">
    <property type="entry name" value="TRANSPORTER_MALIC ACID TRANSPORT PROTEIN, PUTATIVE-RELATED"/>
    <property type="match status" value="1"/>
</dbReference>
<feature type="transmembrane region" description="Helical" evidence="5">
    <location>
        <begin position="165"/>
        <end position="184"/>
    </location>
</feature>
<dbReference type="InterPro" id="IPR030185">
    <property type="entry name" value="Mae1"/>
</dbReference>
<feature type="transmembrane region" description="Helical" evidence="5">
    <location>
        <begin position="196"/>
        <end position="220"/>
    </location>
</feature>
<feature type="transmembrane region" description="Helical" evidence="5">
    <location>
        <begin position="296"/>
        <end position="325"/>
    </location>
</feature>
<reference evidence="6" key="1">
    <citation type="submission" date="2020-09" db="EMBL/GenBank/DDBJ databases">
        <title>Comparative genome analyses of four rice-infecting Rhizoctonia solani isolates reveal extensive enrichment of homogalacturonan modification genes.</title>
        <authorList>
            <person name="Lee D.-Y."/>
            <person name="Jeon J."/>
            <person name="Kim K.-T."/>
            <person name="Cheong K."/>
            <person name="Song H."/>
            <person name="Choi G."/>
            <person name="Ko J."/>
            <person name="Opiyo S.O."/>
            <person name="Zuo S."/>
            <person name="Madhav S."/>
            <person name="Lee Y.-H."/>
            <person name="Wang G.-L."/>
        </authorList>
    </citation>
    <scope>NUCLEOTIDE SEQUENCE</scope>
    <source>
        <strain evidence="6">AG1-IA YN-7</strain>
    </source>
</reference>
<proteinExistence type="predicted"/>
<feature type="transmembrane region" description="Helical" evidence="5">
    <location>
        <begin position="226"/>
        <end position="245"/>
    </location>
</feature>
<comment type="subcellular location">
    <subcellularLocation>
        <location evidence="1">Membrane</location>
        <topology evidence="1">Multi-pass membrane protein</topology>
    </subcellularLocation>
</comment>
<dbReference type="AlphaFoldDB" id="A0A8H7H493"/>
<dbReference type="EMBL" id="JACYCC010000130">
    <property type="protein sequence ID" value="KAF8674673.1"/>
    <property type="molecule type" value="Genomic_DNA"/>
</dbReference>
<evidence type="ECO:0000256" key="5">
    <source>
        <dbReference type="SAM" id="Phobius"/>
    </source>
</evidence>
<dbReference type="GO" id="GO:0016020">
    <property type="term" value="C:membrane"/>
    <property type="evidence" value="ECO:0007669"/>
    <property type="project" value="UniProtKB-SubCell"/>
</dbReference>
<feature type="transmembrane region" description="Helical" evidence="5">
    <location>
        <begin position="337"/>
        <end position="360"/>
    </location>
</feature>
<sequence>MKSPTSTMVSPYDGPQYSTIRRRIHGWSWQSFPIGMGTGAVYVLLSALNPHPTWVTYIEITFYILNMCLFSLNILMLSLQFILFRRQFLRLSSDPVKGVFVPLSVLSFATIFIGTINYAVPVGIINADGVYVMFWVYVVLAVIVSFPMLMVWFNQPHDVATFTPAWAFLIFPLMLTGIIALNALRVIQTSDPRALGILLIGYIFQGIVNPFLSCAVAGLLIGDNNLGVGLFMTFFYLAIYVLRIMTTGFMSGHQANGAFVASGPPGFTALALINLGRSAKEILPRYNLVSPMAGEIFYAASVMSALLLFGLAVFFFAFGALPYWFKLHKSLHEILGCWALTFPNVGWINTLMVLGKIFGISGFDEWHLVMTVLVCATWIVLFSFTVVAFWKGEIFMSRNEDIHADISFTKPKNEEMA</sequence>
<dbReference type="PANTHER" id="PTHR31162">
    <property type="entry name" value="MALIC ACID TRANSPORT PROTEIN-RELATED"/>
    <property type="match status" value="1"/>
</dbReference>
<dbReference type="Proteomes" id="UP000650582">
    <property type="component" value="Unassembled WGS sequence"/>
</dbReference>
<keyword evidence="4 5" id="KW-0472">Membrane</keyword>
<evidence type="ECO:0000313" key="7">
    <source>
        <dbReference type="Proteomes" id="UP000650582"/>
    </source>
</evidence>
<evidence type="ECO:0000256" key="4">
    <source>
        <dbReference type="ARBA" id="ARBA00023136"/>
    </source>
</evidence>
<feature type="transmembrane region" description="Helical" evidence="5">
    <location>
        <begin position="60"/>
        <end position="84"/>
    </location>
</feature>
<dbReference type="InterPro" id="IPR004695">
    <property type="entry name" value="SLAC1/Mae1/Ssu1/TehA"/>
</dbReference>
<feature type="transmembrane region" description="Helical" evidence="5">
    <location>
        <begin position="99"/>
        <end position="120"/>
    </location>
</feature>
<dbReference type="GO" id="GO:0015140">
    <property type="term" value="F:malate transmembrane transporter activity"/>
    <property type="evidence" value="ECO:0007669"/>
    <property type="project" value="InterPro"/>
</dbReference>
<comment type="caution">
    <text evidence="6">The sequence shown here is derived from an EMBL/GenBank/DDBJ whole genome shotgun (WGS) entry which is preliminary data.</text>
</comment>
<feature type="transmembrane region" description="Helical" evidence="5">
    <location>
        <begin position="132"/>
        <end position="153"/>
    </location>
</feature>
<accession>A0A8H7H493</accession>
<gene>
    <name evidence="6" type="ORF">RHS04_07256</name>
</gene>
<evidence type="ECO:0000256" key="3">
    <source>
        <dbReference type="ARBA" id="ARBA00022989"/>
    </source>
</evidence>
<feature type="transmembrane region" description="Helical" evidence="5">
    <location>
        <begin position="27"/>
        <end position="48"/>
    </location>
</feature>
<protein>
    <submittedName>
        <fullName evidence="6">Voltage-dependent anion channel</fullName>
    </submittedName>
</protein>
<dbReference type="InterPro" id="IPR038665">
    <property type="entry name" value="Voltage-dep_anion_channel_sf"/>
</dbReference>
<feature type="transmembrane region" description="Helical" evidence="5">
    <location>
        <begin position="366"/>
        <end position="390"/>
    </location>
</feature>
<feature type="transmembrane region" description="Helical" evidence="5">
    <location>
        <begin position="257"/>
        <end position="276"/>
    </location>
</feature>
<dbReference type="Pfam" id="PF03595">
    <property type="entry name" value="SLAC1"/>
    <property type="match status" value="2"/>
</dbReference>
<dbReference type="CDD" id="cd09317">
    <property type="entry name" value="TDT_Mae1_like"/>
    <property type="match status" value="1"/>
</dbReference>
<evidence type="ECO:0000313" key="6">
    <source>
        <dbReference type="EMBL" id="KAF8674673.1"/>
    </source>
</evidence>
<dbReference type="Gene3D" id="1.50.10.150">
    <property type="entry name" value="Voltage-dependent anion channel"/>
    <property type="match status" value="1"/>
</dbReference>
<evidence type="ECO:0000256" key="1">
    <source>
        <dbReference type="ARBA" id="ARBA00004141"/>
    </source>
</evidence>
<keyword evidence="3 5" id="KW-1133">Transmembrane helix</keyword>